<feature type="region of interest" description="Disordered" evidence="5">
    <location>
        <begin position="113"/>
        <end position="152"/>
    </location>
</feature>
<dbReference type="GO" id="GO:0000981">
    <property type="term" value="F:DNA-binding transcription factor activity, RNA polymerase II-specific"/>
    <property type="evidence" value="ECO:0007669"/>
    <property type="project" value="TreeGrafter"/>
</dbReference>
<keyword evidence="8" id="KW-1185">Reference proteome</keyword>
<dbReference type="InterPro" id="IPR036638">
    <property type="entry name" value="HLH_DNA-bd_sf"/>
</dbReference>
<reference evidence="7" key="1">
    <citation type="submission" date="2019-10" db="EMBL/GenBank/DDBJ databases">
        <authorList>
            <consortium name="DOE Joint Genome Institute"/>
            <person name="Kuo A."/>
            <person name="Miyauchi S."/>
            <person name="Kiss E."/>
            <person name="Drula E."/>
            <person name="Kohler A."/>
            <person name="Sanchez-Garcia M."/>
            <person name="Andreopoulos B."/>
            <person name="Barry K.W."/>
            <person name="Bonito G."/>
            <person name="Buee M."/>
            <person name="Carver A."/>
            <person name="Chen C."/>
            <person name="Cichocki N."/>
            <person name="Clum A."/>
            <person name="Culley D."/>
            <person name="Crous P.W."/>
            <person name="Fauchery L."/>
            <person name="Girlanda M."/>
            <person name="Hayes R."/>
            <person name="Keri Z."/>
            <person name="LaButti K."/>
            <person name="Lipzen A."/>
            <person name="Lombard V."/>
            <person name="Magnuson J."/>
            <person name="Maillard F."/>
            <person name="Morin E."/>
            <person name="Murat C."/>
            <person name="Nolan M."/>
            <person name="Ohm R."/>
            <person name="Pangilinan J."/>
            <person name="Pereira M."/>
            <person name="Perotto S."/>
            <person name="Peter M."/>
            <person name="Riley R."/>
            <person name="Sitrit Y."/>
            <person name="Stielow B."/>
            <person name="Szollosi G."/>
            <person name="Zifcakova L."/>
            <person name="Stursova M."/>
            <person name="Spatafora J.W."/>
            <person name="Tedersoo L."/>
            <person name="Vaario L.-M."/>
            <person name="Yamada A."/>
            <person name="Yan M."/>
            <person name="Wang P."/>
            <person name="Xu J."/>
            <person name="Bruns T."/>
            <person name="Baldrian P."/>
            <person name="Vilgalys R."/>
            <person name="Henrissat B."/>
            <person name="Grigoriev I.V."/>
            <person name="Hibbett D."/>
            <person name="Nagy L.G."/>
            <person name="Martin F.M."/>
        </authorList>
    </citation>
    <scope>NUCLEOTIDE SEQUENCE</scope>
    <source>
        <strain evidence="7">Prilba</strain>
    </source>
</reference>
<comment type="caution">
    <text evidence="7">The sequence shown here is derived from an EMBL/GenBank/DDBJ whole genome shotgun (WGS) entry which is preliminary data.</text>
</comment>
<reference evidence="7" key="2">
    <citation type="journal article" date="2020" name="Nat. Commun.">
        <title>Large-scale genome sequencing of mycorrhizal fungi provides insights into the early evolution of symbiotic traits.</title>
        <authorList>
            <person name="Miyauchi S."/>
            <person name="Kiss E."/>
            <person name="Kuo A."/>
            <person name="Drula E."/>
            <person name="Kohler A."/>
            <person name="Sanchez-Garcia M."/>
            <person name="Morin E."/>
            <person name="Andreopoulos B."/>
            <person name="Barry K.W."/>
            <person name="Bonito G."/>
            <person name="Buee M."/>
            <person name="Carver A."/>
            <person name="Chen C."/>
            <person name="Cichocki N."/>
            <person name="Clum A."/>
            <person name="Culley D."/>
            <person name="Crous P.W."/>
            <person name="Fauchery L."/>
            <person name="Girlanda M."/>
            <person name="Hayes R.D."/>
            <person name="Keri Z."/>
            <person name="LaButti K."/>
            <person name="Lipzen A."/>
            <person name="Lombard V."/>
            <person name="Magnuson J."/>
            <person name="Maillard F."/>
            <person name="Murat C."/>
            <person name="Nolan M."/>
            <person name="Ohm R.A."/>
            <person name="Pangilinan J."/>
            <person name="Pereira M.F."/>
            <person name="Perotto S."/>
            <person name="Peter M."/>
            <person name="Pfister S."/>
            <person name="Riley R."/>
            <person name="Sitrit Y."/>
            <person name="Stielow J.B."/>
            <person name="Szollosi G."/>
            <person name="Zifcakova L."/>
            <person name="Stursova M."/>
            <person name="Spatafora J.W."/>
            <person name="Tedersoo L."/>
            <person name="Vaario L.M."/>
            <person name="Yamada A."/>
            <person name="Yan M."/>
            <person name="Wang P."/>
            <person name="Xu J."/>
            <person name="Bruns T."/>
            <person name="Baldrian P."/>
            <person name="Vilgalys R."/>
            <person name="Dunand C."/>
            <person name="Henrissat B."/>
            <person name="Grigoriev I.V."/>
            <person name="Hibbett D."/>
            <person name="Nagy L.G."/>
            <person name="Martin F.M."/>
        </authorList>
    </citation>
    <scope>NUCLEOTIDE SEQUENCE</scope>
    <source>
        <strain evidence="7">Prilba</strain>
    </source>
</reference>
<dbReference type="GO" id="GO:0046983">
    <property type="term" value="F:protein dimerization activity"/>
    <property type="evidence" value="ECO:0007669"/>
    <property type="project" value="InterPro"/>
</dbReference>
<evidence type="ECO:0000256" key="2">
    <source>
        <dbReference type="ARBA" id="ARBA00023015"/>
    </source>
</evidence>
<keyword evidence="3" id="KW-0804">Transcription</keyword>
<dbReference type="Gene3D" id="4.10.280.10">
    <property type="entry name" value="Helix-loop-helix DNA-binding domain"/>
    <property type="match status" value="1"/>
</dbReference>
<comment type="subcellular location">
    <subcellularLocation>
        <location evidence="1">Nucleus</location>
    </subcellularLocation>
</comment>
<dbReference type="InterPro" id="IPR051732">
    <property type="entry name" value="USF"/>
</dbReference>
<feature type="compositionally biased region" description="Basic and acidic residues" evidence="5">
    <location>
        <begin position="78"/>
        <end position="94"/>
    </location>
</feature>
<feature type="region of interest" description="Disordered" evidence="5">
    <location>
        <begin position="194"/>
        <end position="215"/>
    </location>
</feature>
<dbReference type="Pfam" id="PF00010">
    <property type="entry name" value="HLH"/>
    <property type="match status" value="1"/>
</dbReference>
<keyword evidence="2" id="KW-0805">Transcription regulation</keyword>
<feature type="compositionally biased region" description="Acidic residues" evidence="5">
    <location>
        <begin position="121"/>
        <end position="135"/>
    </location>
</feature>
<accession>A0A9P5JV21</accession>
<dbReference type="PANTHER" id="PTHR46117">
    <property type="entry name" value="FI24210P1"/>
    <property type="match status" value="1"/>
</dbReference>
<dbReference type="SMART" id="SM00353">
    <property type="entry name" value="HLH"/>
    <property type="match status" value="1"/>
</dbReference>
<proteinExistence type="predicted"/>
<feature type="region of interest" description="Disordered" evidence="5">
    <location>
        <begin position="336"/>
        <end position="365"/>
    </location>
</feature>
<dbReference type="Proteomes" id="UP000759537">
    <property type="component" value="Unassembled WGS sequence"/>
</dbReference>
<evidence type="ECO:0000313" key="8">
    <source>
        <dbReference type="Proteomes" id="UP000759537"/>
    </source>
</evidence>
<dbReference type="SUPFAM" id="SSF47459">
    <property type="entry name" value="HLH, helix-loop-helix DNA-binding domain"/>
    <property type="match status" value="1"/>
</dbReference>
<evidence type="ECO:0000313" key="7">
    <source>
        <dbReference type="EMBL" id="KAF8465877.1"/>
    </source>
</evidence>
<evidence type="ECO:0000256" key="1">
    <source>
        <dbReference type="ARBA" id="ARBA00004123"/>
    </source>
</evidence>
<name>A0A9P5JV21_9AGAM</name>
<dbReference type="AlphaFoldDB" id="A0A9P5JV21"/>
<dbReference type="OrthoDB" id="690068at2759"/>
<dbReference type="GO" id="GO:0005634">
    <property type="term" value="C:nucleus"/>
    <property type="evidence" value="ECO:0007669"/>
    <property type="project" value="UniProtKB-SubCell"/>
</dbReference>
<feature type="region of interest" description="Disordered" evidence="5">
    <location>
        <begin position="1"/>
        <end position="99"/>
    </location>
</feature>
<evidence type="ECO:0000259" key="6">
    <source>
        <dbReference type="PROSITE" id="PS50888"/>
    </source>
</evidence>
<evidence type="ECO:0000256" key="5">
    <source>
        <dbReference type="SAM" id="MobiDB-lite"/>
    </source>
</evidence>
<dbReference type="EMBL" id="WHVB01000044">
    <property type="protein sequence ID" value="KAF8465877.1"/>
    <property type="molecule type" value="Genomic_DNA"/>
</dbReference>
<dbReference type="PANTHER" id="PTHR46117:SF3">
    <property type="entry name" value="FI24210P1"/>
    <property type="match status" value="1"/>
</dbReference>
<gene>
    <name evidence="7" type="ORF">DFH94DRAFT_352111</name>
</gene>
<dbReference type="GO" id="GO:0000978">
    <property type="term" value="F:RNA polymerase II cis-regulatory region sequence-specific DNA binding"/>
    <property type="evidence" value="ECO:0007669"/>
    <property type="project" value="TreeGrafter"/>
</dbReference>
<dbReference type="PROSITE" id="PS50888">
    <property type="entry name" value="BHLH"/>
    <property type="match status" value="1"/>
</dbReference>
<evidence type="ECO:0000256" key="3">
    <source>
        <dbReference type="ARBA" id="ARBA00023163"/>
    </source>
</evidence>
<organism evidence="7 8">
    <name type="scientific">Russula ochroleuca</name>
    <dbReference type="NCBI Taxonomy" id="152965"/>
    <lineage>
        <taxon>Eukaryota</taxon>
        <taxon>Fungi</taxon>
        <taxon>Dikarya</taxon>
        <taxon>Basidiomycota</taxon>
        <taxon>Agaricomycotina</taxon>
        <taxon>Agaricomycetes</taxon>
        <taxon>Russulales</taxon>
        <taxon>Russulaceae</taxon>
        <taxon>Russula</taxon>
    </lineage>
</organism>
<dbReference type="InterPro" id="IPR011598">
    <property type="entry name" value="bHLH_dom"/>
</dbReference>
<sequence>MDLPYTASCNPPRRAKRPGATGSTVSGTDRPAQSLPSLAPAISPLTADTTPPADDDDLTPDVPGPKRRGRKPSTLSRAARESMRRQNHSRIEKARRTKINDALSTLRNLVPADAGRKLPVPDDESLDEDDEDDEFGFGNSKKPGSKSKQKQEKEFKLEILEKAVLYVQELQEKIRVLEARGCARCSNVVTSPVHHPKRKHEAMPSSDDYDSNSSADVVADRPMKRLSSSQSIHLPIQSTRLPSISSWLPLSMEQGHPESRTPLVNPVQLPTPPASVVIVPVASPQVPPSLRLELPVASLSTKNNPASTLSSPSWSPEDESVASLLLRIKTSASQKAGKHGASVSDLLAPTPGVPGIGGGTRFRGVDEMRVQTPGSLLGMTTDGPK</sequence>
<feature type="domain" description="BHLH" evidence="6">
    <location>
        <begin position="83"/>
        <end position="170"/>
    </location>
</feature>
<evidence type="ECO:0000256" key="4">
    <source>
        <dbReference type="ARBA" id="ARBA00023242"/>
    </source>
</evidence>
<keyword evidence="4" id="KW-0539">Nucleus</keyword>
<protein>
    <recommendedName>
        <fullName evidence="6">BHLH domain-containing protein</fullName>
    </recommendedName>
</protein>